<proteinExistence type="predicted"/>
<evidence type="ECO:0000256" key="2">
    <source>
        <dbReference type="PROSITE-ProRule" id="PRU00169"/>
    </source>
</evidence>
<evidence type="ECO:0000313" key="4">
    <source>
        <dbReference type="EMBL" id="ATX79523.1"/>
    </source>
</evidence>
<name>A0A2K8KXD5_MARES</name>
<dbReference type="PROSITE" id="PS50110">
    <property type="entry name" value="RESPONSE_REGULATORY"/>
    <property type="match status" value="1"/>
</dbReference>
<dbReference type="GO" id="GO:0000160">
    <property type="term" value="P:phosphorelay signal transduction system"/>
    <property type="evidence" value="ECO:0007669"/>
    <property type="project" value="InterPro"/>
</dbReference>
<dbReference type="KEGG" id="maes:Ga0123461_1104"/>
<dbReference type="SMART" id="SM00448">
    <property type="entry name" value="REC"/>
    <property type="match status" value="1"/>
</dbReference>
<gene>
    <name evidence="4" type="ORF">Ga0123461_1104</name>
</gene>
<feature type="modified residue" description="4-aspartylphosphate" evidence="2">
    <location>
        <position position="58"/>
    </location>
</feature>
<dbReference type="InterPro" id="IPR001789">
    <property type="entry name" value="Sig_transdc_resp-reg_receiver"/>
</dbReference>
<feature type="domain" description="Response regulatory" evidence="3">
    <location>
        <begin position="9"/>
        <end position="125"/>
    </location>
</feature>
<evidence type="ECO:0000313" key="5">
    <source>
        <dbReference type="Proteomes" id="UP000231701"/>
    </source>
</evidence>
<dbReference type="InterPro" id="IPR050595">
    <property type="entry name" value="Bact_response_regulator"/>
</dbReference>
<accession>A0A2K8KXD5</accession>
<sequence length="126" mass="13995">MIGKMATKKILIVDDNEEVRNLIFLSLNMMSYDLYQAGDSDQATSQFEKQLPDLVVLDIMLPGDKSGLDLCAEFKKNGKHNCKIILLSAMSQPADISKGYDAGADAYITKPFSPMALIREIHKLAR</sequence>
<protein>
    <submittedName>
        <fullName evidence="4">Response regulator receiver domain-containing protein</fullName>
    </submittedName>
</protein>
<reference evidence="4 5" key="1">
    <citation type="submission" date="2016-12" db="EMBL/GenBank/DDBJ databases">
        <title>Isolation and genomic insights into novel planktonic Zetaproteobacteria from stratified waters of the Chesapeake Bay.</title>
        <authorList>
            <person name="McAllister S.M."/>
            <person name="Kato S."/>
            <person name="Chan C.S."/>
            <person name="Chiu B.K."/>
            <person name="Field E.K."/>
        </authorList>
    </citation>
    <scope>NUCLEOTIDE SEQUENCE [LARGE SCALE GENOMIC DNA]</scope>
    <source>
        <strain evidence="4 5">CP-5</strain>
    </source>
</reference>
<organism evidence="4 5">
    <name type="scientific">Mariprofundus aestuarium</name>
    <dbReference type="NCBI Taxonomy" id="1921086"/>
    <lineage>
        <taxon>Bacteria</taxon>
        <taxon>Pseudomonadati</taxon>
        <taxon>Pseudomonadota</taxon>
        <taxon>Candidatius Mariprofundia</taxon>
        <taxon>Mariprofundales</taxon>
        <taxon>Mariprofundaceae</taxon>
        <taxon>Mariprofundus</taxon>
    </lineage>
</organism>
<dbReference type="InterPro" id="IPR011006">
    <property type="entry name" value="CheY-like_superfamily"/>
</dbReference>
<dbReference type="PANTHER" id="PTHR44591:SF3">
    <property type="entry name" value="RESPONSE REGULATORY DOMAIN-CONTAINING PROTEIN"/>
    <property type="match status" value="1"/>
</dbReference>
<keyword evidence="1 2" id="KW-0597">Phosphoprotein</keyword>
<keyword evidence="5" id="KW-1185">Reference proteome</keyword>
<dbReference type="Proteomes" id="UP000231701">
    <property type="component" value="Chromosome"/>
</dbReference>
<dbReference type="CDD" id="cd17574">
    <property type="entry name" value="REC_OmpR"/>
    <property type="match status" value="1"/>
</dbReference>
<dbReference type="Pfam" id="PF00072">
    <property type="entry name" value="Response_reg"/>
    <property type="match status" value="1"/>
</dbReference>
<dbReference type="Gene3D" id="3.40.50.2300">
    <property type="match status" value="1"/>
</dbReference>
<dbReference type="EMBL" id="CP018799">
    <property type="protein sequence ID" value="ATX79523.1"/>
    <property type="molecule type" value="Genomic_DNA"/>
</dbReference>
<dbReference type="SUPFAM" id="SSF52172">
    <property type="entry name" value="CheY-like"/>
    <property type="match status" value="1"/>
</dbReference>
<dbReference type="PANTHER" id="PTHR44591">
    <property type="entry name" value="STRESS RESPONSE REGULATOR PROTEIN 1"/>
    <property type="match status" value="1"/>
</dbReference>
<dbReference type="AlphaFoldDB" id="A0A2K8KXD5"/>
<evidence type="ECO:0000256" key="1">
    <source>
        <dbReference type="ARBA" id="ARBA00022553"/>
    </source>
</evidence>
<evidence type="ECO:0000259" key="3">
    <source>
        <dbReference type="PROSITE" id="PS50110"/>
    </source>
</evidence>